<organismHost>
    <name type="scientific">Spodoptera frugiperda</name>
    <name type="common">Fall armyworm</name>
    <dbReference type="NCBI Taxonomy" id="7108"/>
</organismHost>
<keyword evidence="3" id="KW-1185">Reference proteome</keyword>
<feature type="domain" description="Calcineurin-like phosphoesterase" evidence="1">
    <location>
        <begin position="10"/>
        <end position="191"/>
    </location>
</feature>
<dbReference type="SUPFAM" id="SSF56300">
    <property type="entry name" value="Metallo-dependent phosphatases"/>
    <property type="match status" value="1"/>
</dbReference>
<name>Q0E542_SFAVA</name>
<evidence type="ECO:0000259" key="1">
    <source>
        <dbReference type="Pfam" id="PF00149"/>
    </source>
</evidence>
<sequence>MCTPNRITDVLFVGDPHFKKDNFEQTKCYTDECLRVYAAMANDHPYRCCVLAGDILDGHGVIDMQCLNRAVEFIDSLSNHGDVFVLVGNHDYYNNAQCVNENHWMNCLKKRERVFIVDKPCMYDGIVFTPYTPNGCMVQMLDEYTPDWKHARLVIGHQEVRGVQLHDNVTSTGGDVWLDTYPQLVSGHIHTRQKIARNVWYPGSVIQHKFGDRGVSKVVILHIDPTPSAYTYTDIDINVPTKRYVEVKCDDIVHDQARQLNMIRDELRQGGDLLQLKVRIHIEDLNLRRHPAVLKFIKHLPFGVKFMFKFVNVGPSGAQKFDMMCEEITTNNVTEDGASFKRLLVALLSKECNAEAKRVYDTLFG</sequence>
<proteinExistence type="predicted"/>
<dbReference type="InterPro" id="IPR004843">
    <property type="entry name" value="Calcineurin-like_PHP"/>
</dbReference>
<dbReference type="Gene3D" id="3.60.21.10">
    <property type="match status" value="1"/>
</dbReference>
<dbReference type="EMBL" id="AM398843">
    <property type="protein sequence ID" value="CAL44659.1"/>
    <property type="molecule type" value="Genomic_DNA"/>
</dbReference>
<dbReference type="Proteomes" id="UP000008030">
    <property type="component" value="Segment"/>
</dbReference>
<dbReference type="InterPro" id="IPR029052">
    <property type="entry name" value="Metallo-depent_PP-like"/>
</dbReference>
<dbReference type="OrthoDB" id="9744at10239"/>
<dbReference type="Pfam" id="PF00149">
    <property type="entry name" value="Metallophos"/>
    <property type="match status" value="1"/>
</dbReference>
<accession>Q0E542</accession>
<dbReference type="GeneID" id="4306264"/>
<dbReference type="RefSeq" id="YP_762414.1">
    <property type="nucleotide sequence ID" value="NC_008361.1"/>
</dbReference>
<dbReference type="InterPro" id="IPR050535">
    <property type="entry name" value="DNA_Repair-Maintenance_Comp"/>
</dbReference>
<reference evidence="2 3" key="1">
    <citation type="journal article" date="2006" name="J. Virol.">
        <title>Genomic sequence of Spodoptera frugiperda Ascovirus 1a, an enveloped, double-stranded DNA insect virus that manipulates apoptosis for viral reproduction.</title>
        <authorList>
            <person name="Bideshi D.K."/>
            <person name="Demattei M.V."/>
            <person name="Rouleux-Bonnin F."/>
            <person name="Stasiak K."/>
            <person name="Tan Y."/>
            <person name="Bigot S."/>
            <person name="Bigot Y."/>
            <person name="Federici B.A."/>
        </authorList>
    </citation>
    <scope>NUCLEOTIDE SEQUENCE [LARGE SCALE GENOMIC DNA]</scope>
    <source>
        <strain evidence="3">SvAV-1a</strain>
    </source>
</reference>
<gene>
    <name evidence="2" type="primary">ORF059</name>
</gene>
<evidence type="ECO:0000313" key="2">
    <source>
        <dbReference type="EMBL" id="CAL44659.1"/>
    </source>
</evidence>
<organism evidence="2 3">
    <name type="scientific">Spodoptera frugiperda ascovirus 1a</name>
    <name type="common">SfAV-1a</name>
    <dbReference type="NCBI Taxonomy" id="113370"/>
    <lineage>
        <taxon>Viruses</taxon>
        <taxon>Varidnaviria</taxon>
        <taxon>Bamfordvirae</taxon>
        <taxon>Nucleocytoviricota</taxon>
        <taxon>Megaviricetes</taxon>
        <taxon>Pimascovirales</taxon>
        <taxon>Pimascovirales incertae sedis</taxon>
        <taxon>Ascoviridae</taxon>
        <taxon>Ascovirus</taxon>
        <taxon>Ascovirus sfav1a</taxon>
    </lineage>
</organism>
<protein>
    <submittedName>
        <fullName evidence="2">41.8 Metallo-dependent calcineurin-like phosphatase</fullName>
    </submittedName>
</protein>
<dbReference type="KEGG" id="vg:4306264"/>
<evidence type="ECO:0000313" key="3">
    <source>
        <dbReference type="Proteomes" id="UP000008030"/>
    </source>
</evidence>
<dbReference type="PANTHER" id="PTHR30337">
    <property type="entry name" value="COMPONENT OF ATP-DEPENDENT DSDNA EXONUCLEASE"/>
    <property type="match status" value="1"/>
</dbReference>
<dbReference type="GO" id="GO:0016787">
    <property type="term" value="F:hydrolase activity"/>
    <property type="evidence" value="ECO:0007669"/>
    <property type="project" value="InterPro"/>
</dbReference>